<comment type="caution">
    <text evidence="1">The sequence shown here is derived from an EMBL/GenBank/DDBJ whole genome shotgun (WGS) entry which is preliminary data.</text>
</comment>
<dbReference type="AlphaFoldDB" id="A0A9D1SKC0"/>
<evidence type="ECO:0000313" key="2">
    <source>
        <dbReference type="Proteomes" id="UP000824145"/>
    </source>
</evidence>
<reference evidence="1" key="1">
    <citation type="submission" date="2020-10" db="EMBL/GenBank/DDBJ databases">
        <authorList>
            <person name="Gilroy R."/>
        </authorList>
    </citation>
    <scope>NUCLEOTIDE SEQUENCE</scope>
    <source>
        <strain evidence="1">9366</strain>
    </source>
</reference>
<accession>A0A9D1SKC0</accession>
<dbReference type="EMBL" id="DVNJ01000029">
    <property type="protein sequence ID" value="HIU63095.1"/>
    <property type="molecule type" value="Genomic_DNA"/>
</dbReference>
<gene>
    <name evidence="1" type="ORF">IAB07_04965</name>
</gene>
<evidence type="ECO:0000313" key="1">
    <source>
        <dbReference type="EMBL" id="HIU63095.1"/>
    </source>
</evidence>
<protein>
    <submittedName>
        <fullName evidence="1">Uncharacterized protein</fullName>
    </submittedName>
</protein>
<sequence>MARQVRVWAKIMQNGKVFKDLVFSCPPFFDEDGFHACLREICDKLDIATPVVLPQHFLNFVRFHNCRFYESDFVESFPYERFVVEDCGD</sequence>
<reference evidence="1" key="2">
    <citation type="journal article" date="2021" name="PeerJ">
        <title>Extensive microbial diversity within the chicken gut microbiome revealed by metagenomics and culture.</title>
        <authorList>
            <person name="Gilroy R."/>
            <person name="Ravi A."/>
            <person name="Getino M."/>
            <person name="Pursley I."/>
            <person name="Horton D.L."/>
            <person name="Alikhan N.F."/>
            <person name="Baker D."/>
            <person name="Gharbi K."/>
            <person name="Hall N."/>
            <person name="Watson M."/>
            <person name="Adriaenssens E.M."/>
            <person name="Foster-Nyarko E."/>
            <person name="Jarju S."/>
            <person name="Secka A."/>
            <person name="Antonio M."/>
            <person name="Oren A."/>
            <person name="Chaudhuri R.R."/>
            <person name="La Ragione R."/>
            <person name="Hildebrand F."/>
            <person name="Pallen M.J."/>
        </authorList>
    </citation>
    <scope>NUCLEOTIDE SEQUENCE</scope>
    <source>
        <strain evidence="1">9366</strain>
    </source>
</reference>
<dbReference type="Proteomes" id="UP000824145">
    <property type="component" value="Unassembled WGS sequence"/>
</dbReference>
<proteinExistence type="predicted"/>
<organism evidence="1 2">
    <name type="scientific">Candidatus Caccalectryoclostridium excrementigallinarum</name>
    <dbReference type="NCBI Taxonomy" id="2840710"/>
    <lineage>
        <taxon>Bacteria</taxon>
        <taxon>Bacillati</taxon>
        <taxon>Bacillota</taxon>
        <taxon>Clostridia</taxon>
        <taxon>Christensenellales</taxon>
        <taxon>Christensenellaceae</taxon>
        <taxon>Christensenellaceae incertae sedis</taxon>
        <taxon>Candidatus Caccalectryoclostridium</taxon>
    </lineage>
</organism>
<name>A0A9D1SKC0_9FIRM</name>